<feature type="compositionally biased region" description="Polar residues" evidence="1">
    <location>
        <begin position="172"/>
        <end position="181"/>
    </location>
</feature>
<feature type="compositionally biased region" description="Polar residues" evidence="1">
    <location>
        <begin position="216"/>
        <end position="229"/>
    </location>
</feature>
<comment type="caution">
    <text evidence="3">The sequence shown here is derived from an EMBL/GenBank/DDBJ whole genome shotgun (WGS) entry which is preliminary data.</text>
</comment>
<dbReference type="AlphaFoldDB" id="A0A6G0HTW3"/>
<gene>
    <name evidence="3" type="ORF">D5F01_LYC20032</name>
</gene>
<feature type="compositionally biased region" description="Low complexity" evidence="1">
    <location>
        <begin position="73"/>
        <end position="96"/>
    </location>
</feature>
<protein>
    <submittedName>
        <fullName evidence="3">Uncharacterized protein</fullName>
    </submittedName>
</protein>
<reference evidence="3 4" key="1">
    <citation type="submission" date="2019-07" db="EMBL/GenBank/DDBJ databases">
        <title>Chromosome genome assembly for large yellow croaker.</title>
        <authorList>
            <person name="Xiao S."/>
        </authorList>
    </citation>
    <scope>NUCLEOTIDE SEQUENCE [LARGE SCALE GENOMIC DNA]</scope>
    <source>
        <strain evidence="3">JMULYC20181020</strain>
        <tissue evidence="3">Muscle</tissue>
    </source>
</reference>
<feature type="region of interest" description="Disordered" evidence="1">
    <location>
        <begin position="144"/>
        <end position="229"/>
    </location>
</feature>
<name>A0A6G0HTW3_LARCR</name>
<feature type="chain" id="PRO_5026298411" evidence="2">
    <location>
        <begin position="22"/>
        <end position="343"/>
    </location>
</feature>
<accession>A0A6G0HTW3</accession>
<evidence type="ECO:0000313" key="3">
    <source>
        <dbReference type="EMBL" id="KAE8282620.1"/>
    </source>
</evidence>
<feature type="region of interest" description="Disordered" evidence="1">
    <location>
        <begin position="290"/>
        <end position="343"/>
    </location>
</feature>
<feature type="signal peptide" evidence="2">
    <location>
        <begin position="1"/>
        <end position="21"/>
    </location>
</feature>
<feature type="compositionally biased region" description="Low complexity" evidence="1">
    <location>
        <begin position="182"/>
        <end position="210"/>
    </location>
</feature>
<sequence>MLPPNLLIVSIVIFLTTTISTAPVEDDDDSKSQDKIDEAGLVGVQQTTIVAVASGGSGVSSNIQDLSGHRGDPSSAARDPSSSAASQQTGNGQKLLNGGGGGGGDIQTGELQGVGLQEEVSENIQPSTHDFLLGLMGGGDPFGPGVHINIPGHMTPPTQLISTDPAHHSDISIDQSGPDRTSVSLVPDQSLSSSASSSSHSSSQGDGADSPDVNGNGRQTLLTDSNTAGGAESGTNFHIDLTASGLGLGHDVTESTPVVLHTESVDRFTHTASGGYSHTDLVTMAADSTGADTVSADPTGRPLDSTNPAVTDHTQAAGSVTEQYNPSGQGPEGAENVELEDTC</sequence>
<dbReference type="Proteomes" id="UP000424527">
    <property type="component" value="Unassembled WGS sequence"/>
</dbReference>
<feature type="compositionally biased region" description="Gly residues" evidence="1">
    <location>
        <begin position="97"/>
        <end position="106"/>
    </location>
</feature>
<feature type="compositionally biased region" description="Polar residues" evidence="1">
    <location>
        <begin position="304"/>
        <end position="328"/>
    </location>
</feature>
<dbReference type="EMBL" id="REGW02000019">
    <property type="protein sequence ID" value="KAE8282620.1"/>
    <property type="molecule type" value="Genomic_DNA"/>
</dbReference>
<keyword evidence="4" id="KW-1185">Reference proteome</keyword>
<feature type="region of interest" description="Disordered" evidence="1">
    <location>
        <begin position="60"/>
        <end position="109"/>
    </location>
</feature>
<organism evidence="3 4">
    <name type="scientific">Larimichthys crocea</name>
    <name type="common">Large yellow croaker</name>
    <name type="synonym">Pseudosciaena crocea</name>
    <dbReference type="NCBI Taxonomy" id="215358"/>
    <lineage>
        <taxon>Eukaryota</taxon>
        <taxon>Metazoa</taxon>
        <taxon>Chordata</taxon>
        <taxon>Craniata</taxon>
        <taxon>Vertebrata</taxon>
        <taxon>Euteleostomi</taxon>
        <taxon>Actinopterygii</taxon>
        <taxon>Neopterygii</taxon>
        <taxon>Teleostei</taxon>
        <taxon>Neoteleostei</taxon>
        <taxon>Acanthomorphata</taxon>
        <taxon>Eupercaria</taxon>
        <taxon>Sciaenidae</taxon>
        <taxon>Larimichthys</taxon>
    </lineage>
</organism>
<evidence type="ECO:0000256" key="2">
    <source>
        <dbReference type="SAM" id="SignalP"/>
    </source>
</evidence>
<keyword evidence="2" id="KW-0732">Signal</keyword>
<evidence type="ECO:0000313" key="4">
    <source>
        <dbReference type="Proteomes" id="UP000424527"/>
    </source>
</evidence>
<evidence type="ECO:0000256" key="1">
    <source>
        <dbReference type="SAM" id="MobiDB-lite"/>
    </source>
</evidence>
<proteinExistence type="predicted"/>